<feature type="compositionally biased region" description="Acidic residues" evidence="11">
    <location>
        <begin position="4832"/>
        <end position="4854"/>
    </location>
</feature>
<feature type="compositionally biased region" description="Basic and acidic residues" evidence="11">
    <location>
        <begin position="4301"/>
        <end position="4318"/>
    </location>
</feature>
<feature type="compositionally biased region" description="Acidic residues" evidence="11">
    <location>
        <begin position="6082"/>
        <end position="6091"/>
    </location>
</feature>
<dbReference type="OrthoDB" id="194358at2759"/>
<dbReference type="PROSITE" id="PS50297">
    <property type="entry name" value="ANK_REP_REGION"/>
    <property type="match status" value="18"/>
</dbReference>
<feature type="repeat" description="ANK" evidence="9">
    <location>
        <begin position="104"/>
        <end position="136"/>
    </location>
</feature>
<feature type="compositionally biased region" description="Basic and acidic residues" evidence="11">
    <location>
        <begin position="3766"/>
        <end position="3776"/>
    </location>
</feature>
<evidence type="ECO:0000256" key="1">
    <source>
        <dbReference type="ARBA" id="ARBA00004245"/>
    </source>
</evidence>
<feature type="region of interest" description="Disordered" evidence="11">
    <location>
        <begin position="6559"/>
        <end position="6578"/>
    </location>
</feature>
<dbReference type="SUPFAM" id="SSF47986">
    <property type="entry name" value="DEATH domain"/>
    <property type="match status" value="1"/>
</dbReference>
<feature type="compositionally biased region" description="Polar residues" evidence="11">
    <location>
        <begin position="6586"/>
        <end position="6599"/>
    </location>
</feature>
<feature type="compositionally biased region" description="Basic and acidic residues" evidence="11">
    <location>
        <begin position="4162"/>
        <end position="4173"/>
    </location>
</feature>
<feature type="compositionally biased region" description="Basic and acidic residues" evidence="11">
    <location>
        <begin position="4030"/>
        <end position="4048"/>
    </location>
</feature>
<dbReference type="PANTHER" id="PTHR24123">
    <property type="entry name" value="ANKYRIN REPEAT-CONTAINING"/>
    <property type="match status" value="1"/>
</dbReference>
<feature type="coiled-coil region" evidence="10">
    <location>
        <begin position="2869"/>
        <end position="2918"/>
    </location>
</feature>
<feature type="repeat" description="ANK" evidence="9">
    <location>
        <begin position="498"/>
        <end position="530"/>
    </location>
</feature>
<feature type="region of interest" description="Disordered" evidence="11">
    <location>
        <begin position="5350"/>
        <end position="5374"/>
    </location>
</feature>
<feature type="repeat" description="ANK" evidence="9">
    <location>
        <begin position="432"/>
        <end position="464"/>
    </location>
</feature>
<feature type="compositionally biased region" description="Polar residues" evidence="11">
    <location>
        <begin position="6130"/>
        <end position="6139"/>
    </location>
</feature>
<feature type="compositionally biased region" description="Basic and acidic residues" evidence="11">
    <location>
        <begin position="5350"/>
        <end position="5365"/>
    </location>
</feature>
<protein>
    <recommendedName>
        <fullName evidence="16">Ankyrin</fullName>
    </recommendedName>
</protein>
<feature type="compositionally biased region" description="Basic and acidic residues" evidence="11">
    <location>
        <begin position="4088"/>
        <end position="4103"/>
    </location>
</feature>
<feature type="compositionally biased region" description="Low complexity" evidence="11">
    <location>
        <begin position="6885"/>
        <end position="6902"/>
    </location>
</feature>
<feature type="compositionally biased region" description="Polar residues" evidence="11">
    <location>
        <begin position="3379"/>
        <end position="3389"/>
    </location>
</feature>
<feature type="compositionally biased region" description="Basic and acidic residues" evidence="11">
    <location>
        <begin position="4679"/>
        <end position="4689"/>
    </location>
</feature>
<feature type="compositionally biased region" description="Polar residues" evidence="11">
    <location>
        <begin position="4483"/>
        <end position="4493"/>
    </location>
</feature>
<evidence type="ECO:0000256" key="7">
    <source>
        <dbReference type="ARBA" id="ARBA00023136"/>
    </source>
</evidence>
<feature type="compositionally biased region" description="Basic and acidic residues" evidence="11">
    <location>
        <begin position="3555"/>
        <end position="3590"/>
    </location>
</feature>
<feature type="compositionally biased region" description="Basic and acidic residues" evidence="11">
    <location>
        <begin position="3877"/>
        <end position="3913"/>
    </location>
</feature>
<comment type="subcellular location">
    <subcellularLocation>
        <location evidence="1">Cytoplasm</location>
        <location evidence="1">Cytoskeleton</location>
    </subcellularLocation>
    <subcellularLocation>
        <location evidence="2">Membrane</location>
    </subcellularLocation>
</comment>
<feature type="compositionally biased region" description="Basic and acidic residues" evidence="11">
    <location>
        <begin position="4206"/>
        <end position="4220"/>
    </location>
</feature>
<feature type="compositionally biased region" description="Polar residues" evidence="11">
    <location>
        <begin position="3512"/>
        <end position="3524"/>
    </location>
</feature>
<feature type="repeat" description="ANK" evidence="9">
    <location>
        <begin position="200"/>
        <end position="232"/>
    </location>
</feature>
<feature type="repeat" description="ANK" evidence="9">
    <location>
        <begin position="531"/>
        <end position="563"/>
    </location>
</feature>
<feature type="compositionally biased region" description="Basic and acidic residues" evidence="11">
    <location>
        <begin position="4494"/>
        <end position="4514"/>
    </location>
</feature>
<dbReference type="Gene3D" id="2.60.40.2660">
    <property type="match status" value="1"/>
</dbReference>
<feature type="compositionally biased region" description="Basic and acidic residues" evidence="11">
    <location>
        <begin position="3527"/>
        <end position="3536"/>
    </location>
</feature>
<evidence type="ECO:0000256" key="6">
    <source>
        <dbReference type="ARBA" id="ARBA00023043"/>
    </source>
</evidence>
<feature type="compositionally biased region" description="Basic and acidic residues" evidence="11">
    <location>
        <begin position="3727"/>
        <end position="3755"/>
    </location>
</feature>
<feature type="compositionally biased region" description="Polar residues" evidence="11">
    <location>
        <begin position="5600"/>
        <end position="5620"/>
    </location>
</feature>
<feature type="compositionally biased region" description="Polar residues" evidence="11">
    <location>
        <begin position="4666"/>
        <end position="4678"/>
    </location>
</feature>
<feature type="domain" description="ZU5" evidence="13">
    <location>
        <begin position="916"/>
        <end position="1073"/>
    </location>
</feature>
<feature type="compositionally biased region" description="Basic and acidic residues" evidence="11">
    <location>
        <begin position="4925"/>
        <end position="4952"/>
    </location>
</feature>
<feature type="compositionally biased region" description="Basic and acidic residues" evidence="11">
    <location>
        <begin position="5569"/>
        <end position="5584"/>
    </location>
</feature>
<reference evidence="14" key="1">
    <citation type="submission" date="2021-02" db="EMBL/GenBank/DDBJ databases">
        <authorList>
            <person name="Nowell W R."/>
        </authorList>
    </citation>
    <scope>NUCLEOTIDE SEQUENCE</scope>
</reference>
<feature type="compositionally biased region" description="Polar residues" evidence="11">
    <location>
        <begin position="6470"/>
        <end position="6488"/>
    </location>
</feature>
<feature type="compositionally biased region" description="Polar residues" evidence="11">
    <location>
        <begin position="4246"/>
        <end position="4260"/>
    </location>
</feature>
<evidence type="ECO:0008006" key="16">
    <source>
        <dbReference type="Google" id="ProtNLM"/>
    </source>
</evidence>
<dbReference type="Pfam" id="PF00791">
    <property type="entry name" value="ZU5"/>
    <property type="match status" value="1"/>
</dbReference>
<dbReference type="InterPro" id="IPR036770">
    <property type="entry name" value="Ankyrin_rpt-contain_sf"/>
</dbReference>
<feature type="repeat" description="ANK" evidence="9">
    <location>
        <begin position="630"/>
        <end position="662"/>
    </location>
</feature>
<feature type="compositionally biased region" description="Polar residues" evidence="11">
    <location>
        <begin position="2324"/>
        <end position="2366"/>
    </location>
</feature>
<feature type="compositionally biased region" description="Basic and acidic residues" evidence="11">
    <location>
        <begin position="4536"/>
        <end position="4564"/>
    </location>
</feature>
<feature type="region of interest" description="Disordered" evidence="11">
    <location>
        <begin position="6586"/>
        <end position="6614"/>
    </location>
</feature>
<dbReference type="InterPro" id="IPR051165">
    <property type="entry name" value="Multifunctional_ANK_Repeat"/>
</dbReference>
<feature type="compositionally biased region" description="Basic and acidic residues" evidence="11">
    <location>
        <begin position="6110"/>
        <end position="6129"/>
    </location>
</feature>
<keyword evidence="7" id="KW-0472">Membrane</keyword>
<feature type="repeat" description="ANK" evidence="9">
    <location>
        <begin position="366"/>
        <end position="398"/>
    </location>
</feature>
<dbReference type="SMART" id="SM00218">
    <property type="entry name" value="ZU5"/>
    <property type="match status" value="1"/>
</dbReference>
<keyword evidence="6 9" id="KW-0040">ANK repeat</keyword>
<feature type="repeat" description="ANK" evidence="9">
    <location>
        <begin position="663"/>
        <end position="695"/>
    </location>
</feature>
<feature type="compositionally biased region" description="Low complexity" evidence="11">
    <location>
        <begin position="2443"/>
        <end position="2474"/>
    </location>
</feature>
<feature type="compositionally biased region" description="Low complexity" evidence="11">
    <location>
        <begin position="2374"/>
        <end position="2386"/>
    </location>
</feature>
<feature type="compositionally biased region" description="Polar residues" evidence="11">
    <location>
        <begin position="4073"/>
        <end position="4087"/>
    </location>
</feature>
<feature type="compositionally biased region" description="Basic and acidic residues" evidence="11">
    <location>
        <begin position="4470"/>
        <end position="4480"/>
    </location>
</feature>
<feature type="domain" description="ZU5" evidence="13">
    <location>
        <begin position="1075"/>
        <end position="1190"/>
    </location>
</feature>
<feature type="compositionally biased region" description="Polar residues" evidence="11">
    <location>
        <begin position="2417"/>
        <end position="2432"/>
    </location>
</feature>
<feature type="compositionally biased region" description="Basic and acidic residues" evidence="11">
    <location>
        <begin position="3854"/>
        <end position="3863"/>
    </location>
</feature>
<dbReference type="Pfam" id="PF12796">
    <property type="entry name" value="Ank_2"/>
    <property type="match status" value="6"/>
</dbReference>
<dbReference type="SUPFAM" id="SSF48403">
    <property type="entry name" value="Ankyrin repeat"/>
    <property type="match status" value="2"/>
</dbReference>
<name>A0A815AGX4_9BILA</name>
<feature type="compositionally biased region" description="Polar residues" evidence="11">
    <location>
        <begin position="6205"/>
        <end position="6230"/>
    </location>
</feature>
<feature type="compositionally biased region" description="Basic and acidic residues" evidence="11">
    <location>
        <begin position="4116"/>
        <end position="4137"/>
    </location>
</feature>
<feature type="compositionally biased region" description="Low complexity" evidence="11">
    <location>
        <begin position="1958"/>
        <end position="1968"/>
    </location>
</feature>
<keyword evidence="10" id="KW-0175">Coiled coil</keyword>
<feature type="compositionally biased region" description="Low complexity" evidence="11">
    <location>
        <begin position="7003"/>
        <end position="7018"/>
    </location>
</feature>
<dbReference type="Gene3D" id="1.25.40.20">
    <property type="entry name" value="Ankyrin repeat-containing domain"/>
    <property type="match status" value="3"/>
</dbReference>
<dbReference type="Gene3D" id="2.60.220.30">
    <property type="match status" value="2"/>
</dbReference>
<feature type="compositionally biased region" description="Basic and acidic residues" evidence="11">
    <location>
        <begin position="5223"/>
        <end position="5232"/>
    </location>
</feature>
<dbReference type="InterPro" id="IPR000488">
    <property type="entry name" value="Death_dom"/>
</dbReference>
<feature type="compositionally biased region" description="Polar residues" evidence="11">
    <location>
        <begin position="3866"/>
        <end position="3875"/>
    </location>
</feature>
<feature type="region of interest" description="Disordered" evidence="11">
    <location>
        <begin position="2403"/>
        <end position="2474"/>
    </location>
</feature>
<feature type="compositionally biased region" description="Low complexity" evidence="11">
    <location>
        <begin position="5811"/>
        <end position="5821"/>
    </location>
</feature>
<dbReference type="GO" id="GO:0007165">
    <property type="term" value="P:signal transduction"/>
    <property type="evidence" value="ECO:0007669"/>
    <property type="project" value="InterPro"/>
</dbReference>
<keyword evidence="3" id="KW-0963">Cytoplasm</keyword>
<evidence type="ECO:0000256" key="10">
    <source>
        <dbReference type="SAM" id="Coils"/>
    </source>
</evidence>
<dbReference type="InterPro" id="IPR000906">
    <property type="entry name" value="ZU5_dom"/>
</dbReference>
<feature type="compositionally biased region" description="Basic and acidic residues" evidence="11">
    <location>
        <begin position="5870"/>
        <end position="5883"/>
    </location>
</feature>
<dbReference type="FunFam" id="2.60.220.30:FF:000002">
    <property type="entry name" value="Ankyrin-3 isoform 2"/>
    <property type="match status" value="1"/>
</dbReference>
<feature type="region of interest" description="Disordered" evidence="11">
    <location>
        <begin position="6195"/>
        <end position="6304"/>
    </location>
</feature>
<keyword evidence="15" id="KW-1185">Reference proteome</keyword>
<dbReference type="FunFam" id="1.25.40.20:FF:000003">
    <property type="entry name" value="Ankyrin, isoform B"/>
    <property type="match status" value="1"/>
</dbReference>
<dbReference type="Gene3D" id="1.10.533.10">
    <property type="entry name" value="Death Domain, Fas"/>
    <property type="match status" value="1"/>
</dbReference>
<feature type="region of interest" description="Disordered" evidence="11">
    <location>
        <begin position="3327"/>
        <end position="3660"/>
    </location>
</feature>
<feature type="compositionally biased region" description="Basic and acidic residues" evidence="11">
    <location>
        <begin position="4423"/>
        <end position="4439"/>
    </location>
</feature>
<feature type="region of interest" description="Disordered" evidence="11">
    <location>
        <begin position="5851"/>
        <end position="5888"/>
    </location>
</feature>
<feature type="compositionally biased region" description="Basic and acidic residues" evidence="11">
    <location>
        <begin position="4706"/>
        <end position="4716"/>
    </location>
</feature>
<evidence type="ECO:0000256" key="4">
    <source>
        <dbReference type="ARBA" id="ARBA00022553"/>
    </source>
</evidence>
<feature type="repeat" description="ANK" evidence="9">
    <location>
        <begin position="399"/>
        <end position="431"/>
    </location>
</feature>
<dbReference type="EMBL" id="CAJNOM010000227">
    <property type="protein sequence ID" value="CAF1256650.1"/>
    <property type="molecule type" value="Genomic_DNA"/>
</dbReference>
<feature type="compositionally biased region" description="Polar residues" evidence="11">
    <location>
        <begin position="6991"/>
        <end position="7002"/>
    </location>
</feature>
<feature type="compositionally biased region" description="Polar residues" evidence="11">
    <location>
        <begin position="6094"/>
        <end position="6105"/>
    </location>
</feature>
<feature type="compositionally biased region" description="Polar residues" evidence="11">
    <location>
        <begin position="4106"/>
        <end position="4115"/>
    </location>
</feature>
<feature type="compositionally biased region" description="Polar residues" evidence="11">
    <location>
        <begin position="2239"/>
        <end position="2276"/>
    </location>
</feature>
<feature type="compositionally biased region" description="Basic and acidic residues" evidence="11">
    <location>
        <begin position="3789"/>
        <end position="3809"/>
    </location>
</feature>
<feature type="compositionally biased region" description="Basic and acidic residues" evidence="11">
    <location>
        <begin position="1720"/>
        <end position="1740"/>
    </location>
</feature>
<feature type="repeat" description="ANK" evidence="9">
    <location>
        <begin position="233"/>
        <end position="265"/>
    </location>
</feature>
<feature type="compositionally biased region" description="Basic and acidic residues" evidence="11">
    <location>
        <begin position="4232"/>
        <end position="4245"/>
    </location>
</feature>
<evidence type="ECO:0000256" key="5">
    <source>
        <dbReference type="ARBA" id="ARBA00022737"/>
    </source>
</evidence>
<feature type="compositionally biased region" description="Low complexity" evidence="11">
    <location>
        <begin position="5860"/>
        <end position="5869"/>
    </location>
</feature>
<dbReference type="GO" id="GO:0005856">
    <property type="term" value="C:cytoskeleton"/>
    <property type="evidence" value="ECO:0007669"/>
    <property type="project" value="UniProtKB-SubCell"/>
</dbReference>
<dbReference type="GO" id="GO:0016020">
    <property type="term" value="C:membrane"/>
    <property type="evidence" value="ECO:0007669"/>
    <property type="project" value="UniProtKB-SubCell"/>
</dbReference>
<feature type="compositionally biased region" description="Basic and acidic residues" evidence="11">
    <location>
        <begin position="5632"/>
        <end position="5641"/>
    </location>
</feature>
<organism evidence="14 15">
    <name type="scientific">Adineta steineri</name>
    <dbReference type="NCBI Taxonomy" id="433720"/>
    <lineage>
        <taxon>Eukaryota</taxon>
        <taxon>Metazoa</taxon>
        <taxon>Spiralia</taxon>
        <taxon>Gnathifera</taxon>
        <taxon>Rotifera</taxon>
        <taxon>Eurotatoria</taxon>
        <taxon>Bdelloidea</taxon>
        <taxon>Adinetida</taxon>
        <taxon>Adinetidae</taxon>
        <taxon>Adineta</taxon>
    </lineage>
</organism>
<feature type="region of interest" description="Disordered" evidence="11">
    <location>
        <begin position="5802"/>
        <end position="5828"/>
    </location>
</feature>
<feature type="region of interest" description="Disordered" evidence="11">
    <location>
        <begin position="6317"/>
        <end position="6344"/>
    </location>
</feature>
<feature type="region of interest" description="Disordered" evidence="11">
    <location>
        <begin position="6062"/>
        <end position="6148"/>
    </location>
</feature>
<feature type="region of interest" description="Disordered" evidence="11">
    <location>
        <begin position="3727"/>
        <end position="5010"/>
    </location>
</feature>
<feature type="repeat" description="ANK" evidence="9">
    <location>
        <begin position="696"/>
        <end position="728"/>
    </location>
</feature>
<feature type="compositionally biased region" description="Polar residues" evidence="11">
    <location>
        <begin position="4641"/>
        <end position="4653"/>
    </location>
</feature>
<feature type="compositionally biased region" description="Low complexity" evidence="11">
    <location>
        <begin position="3395"/>
        <end position="3406"/>
    </location>
</feature>
<dbReference type="PROSITE" id="PS51145">
    <property type="entry name" value="ZU5"/>
    <property type="match status" value="2"/>
</dbReference>
<feature type="compositionally biased region" description="Basic and acidic residues" evidence="11">
    <location>
        <begin position="4332"/>
        <end position="4343"/>
    </location>
</feature>
<feature type="compositionally biased region" description="Basic and acidic residues" evidence="11">
    <location>
        <begin position="4059"/>
        <end position="4070"/>
    </location>
</feature>
<feature type="compositionally biased region" description="Basic and acidic residues" evidence="11">
    <location>
        <begin position="6251"/>
        <end position="6267"/>
    </location>
</feature>
<dbReference type="PROSITE" id="PS50088">
    <property type="entry name" value="ANK_REPEAT"/>
    <property type="match status" value="20"/>
</dbReference>
<feature type="compositionally biased region" description="Polar residues" evidence="11">
    <location>
        <begin position="1162"/>
        <end position="1178"/>
    </location>
</feature>
<evidence type="ECO:0000256" key="11">
    <source>
        <dbReference type="SAM" id="MobiDB-lite"/>
    </source>
</evidence>
<feature type="compositionally biased region" description="Basic and acidic residues" evidence="11">
    <location>
        <begin position="5000"/>
        <end position="5010"/>
    </location>
</feature>
<feature type="compositionally biased region" description="Basic and acidic residues" evidence="11">
    <location>
        <begin position="6067"/>
        <end position="6079"/>
    </location>
</feature>
<feature type="compositionally biased region" description="Polar residues" evidence="11">
    <location>
        <begin position="6240"/>
        <end position="6249"/>
    </location>
</feature>
<dbReference type="Pfam" id="PF13857">
    <property type="entry name" value="Ank_5"/>
    <property type="match status" value="1"/>
</dbReference>
<dbReference type="PRINTS" id="PR01415">
    <property type="entry name" value="ANKYRIN"/>
</dbReference>
<dbReference type="FunFam" id="1.25.40.20:FF:000095">
    <property type="entry name" value="Ankyrin 2, isoform J"/>
    <property type="match status" value="1"/>
</dbReference>
<dbReference type="PANTHER" id="PTHR24123:SF141">
    <property type="entry name" value="ANKYRIN 2, ISOFORM U"/>
    <property type="match status" value="1"/>
</dbReference>
<feature type="compositionally biased region" description="Polar residues" evidence="11">
    <location>
        <begin position="3916"/>
        <end position="3929"/>
    </location>
</feature>
<evidence type="ECO:0000256" key="3">
    <source>
        <dbReference type="ARBA" id="ARBA00022490"/>
    </source>
</evidence>
<feature type="compositionally biased region" description="Basic and acidic residues" evidence="11">
    <location>
        <begin position="3818"/>
        <end position="3829"/>
    </location>
</feature>
<dbReference type="Pfam" id="PF00531">
    <property type="entry name" value="Death"/>
    <property type="match status" value="1"/>
</dbReference>
<evidence type="ECO:0000313" key="14">
    <source>
        <dbReference type="EMBL" id="CAF1256650.1"/>
    </source>
</evidence>
<dbReference type="Proteomes" id="UP000663832">
    <property type="component" value="Unassembled WGS sequence"/>
</dbReference>
<dbReference type="InterPro" id="IPR011029">
    <property type="entry name" value="DEATH-like_dom_sf"/>
</dbReference>
<feature type="compositionally biased region" description="Basic and acidic residues" evidence="11">
    <location>
        <begin position="4354"/>
        <end position="4370"/>
    </location>
</feature>
<feature type="compositionally biased region" description="Polar residues" evidence="11">
    <location>
        <begin position="6903"/>
        <end position="6936"/>
    </location>
</feature>
<feature type="compositionally biased region" description="Polar residues" evidence="11">
    <location>
        <begin position="3837"/>
        <end position="3846"/>
    </location>
</feature>
<comment type="caution">
    <text evidence="14">The sequence shown here is derived from an EMBL/GenBank/DDBJ whole genome shotgun (WGS) entry which is preliminary data.</text>
</comment>
<feature type="region of interest" description="Disordered" evidence="11">
    <location>
        <begin position="6461"/>
        <end position="6493"/>
    </location>
</feature>
<feature type="compositionally biased region" description="Polar residues" evidence="11">
    <location>
        <begin position="4221"/>
        <end position="4231"/>
    </location>
</feature>
<evidence type="ECO:0000256" key="9">
    <source>
        <dbReference type="PROSITE-ProRule" id="PRU00023"/>
    </source>
</evidence>
<feature type="repeat" description="ANK" evidence="9">
    <location>
        <begin position="564"/>
        <end position="596"/>
    </location>
</feature>
<dbReference type="InterPro" id="IPR040745">
    <property type="entry name" value="Ankyrin_UPA"/>
</dbReference>
<feature type="compositionally biased region" description="Polar residues" evidence="11">
    <location>
        <begin position="4018"/>
        <end position="4027"/>
    </location>
</feature>
<feature type="compositionally biased region" description="Basic and acidic residues" evidence="11">
    <location>
        <begin position="4004"/>
        <end position="4017"/>
    </location>
</feature>
<accession>A0A815AGX4</accession>
<feature type="compositionally biased region" description="Acidic residues" evidence="11">
    <location>
        <begin position="4690"/>
        <end position="4705"/>
    </location>
</feature>
<feature type="compositionally biased region" description="Acidic residues" evidence="11">
    <location>
        <begin position="4733"/>
        <end position="4748"/>
    </location>
</feature>
<feature type="region of interest" description="Disordered" evidence="11">
    <location>
        <begin position="5216"/>
        <end position="5243"/>
    </location>
</feature>
<evidence type="ECO:0000313" key="15">
    <source>
        <dbReference type="Proteomes" id="UP000663832"/>
    </source>
</evidence>
<keyword evidence="8" id="KW-0206">Cytoskeleton</keyword>
<feature type="compositionally biased region" description="Basic and acidic residues" evidence="11">
    <location>
        <begin position="4574"/>
        <end position="4639"/>
    </location>
</feature>
<dbReference type="PROSITE" id="PS50017">
    <property type="entry name" value="DEATH_DOMAIN"/>
    <property type="match status" value="1"/>
</dbReference>
<feature type="compositionally biased region" description="Basic and acidic residues" evidence="11">
    <location>
        <begin position="4873"/>
        <end position="4884"/>
    </location>
</feature>
<feature type="compositionally biased region" description="Basic and acidic residues" evidence="11">
    <location>
        <begin position="3979"/>
        <end position="3988"/>
    </location>
</feature>
<feature type="repeat" description="ANK" evidence="9">
    <location>
        <begin position="729"/>
        <end position="761"/>
    </location>
</feature>
<feature type="repeat" description="ANK" evidence="9">
    <location>
        <begin position="465"/>
        <end position="497"/>
    </location>
</feature>
<feature type="compositionally biased region" description="Polar residues" evidence="11">
    <location>
        <begin position="4147"/>
        <end position="4161"/>
    </location>
</feature>
<sequence length="7036" mass="795047">MTVSDGNSGFLRAARAGNLEKVLEYLRSSIDINTSNANGLNALHLASKEGHVNIVQELLSRGANVNAATKKGNTALHIASLAGQEEVVKLLVKHSANINCQSQNGFSPLYMAAQENHLDVVKFLLANGANQSLATEDGFTPLAVSLQQGHDKVVAILLENDSKGSKVRLPALHIAAKKNDTKAAALLLQGDSQPDLNYKSGFTPLHIAAHYGNLEVAQLLISRGADVNYAASQNITPLHVASKWGKDKLVRLLLEKNANIDVKTKDGLTPLHCAARSGHDQVVDLLLENGAPFGAKTKNGLSALHMAAQGDHVDAARILLYYKSTLVDDVSSDYLSPLHVASHCGNYNVAKLLCERRADVNAKALNGFSCLHIACKKNRLKLVELLIANGVDIEAKTESGLTSLHVASFVGSHDIVVYLLQHGANINATTIRGETPLHLATRNNQIEVVQTLLRYGALVDTKAKEAQTCLHLATRLGNIEIVKLLLRANTHVDSTTKDGYSSLHIAAKEGHDEIANLLIEHGANLNLFTKRNFSALHICSKYGNIKVANLLLQKGAVSDIQGKNELTPLHCAVHYNHGNIALLLLQHAASPHVTARNGYTPLHIAAKKNALDIAETLLEYNANTNAQSTGGFTPLHLSCQDGHVDMTILLLANHANPNIESKCHLTPLHLCAQEDRVKCAEALVNKNANINAQTLSGYTSLHVACHFGQINMVRYLIQLGANVDMETNLMFTPLHSAAQQGHVMIVKLLLEHGASPNKTNKHGMTALSIAQRLGYISVVEELKVVTETTVLSKQESLSEERYKIQAPEVSHEEHPLTDSDDETDMLGDGSSNVHMQYLREGVLMNETDETNKLNQTSFIKEESEYPILATKDNWNESRDNLHEQQTPIKIQQSLIPDNEAITRPRHGGERFHCRSFLVSFLVDARGGAMRGCRHSGVRVIIPPKRASMPTRITCRFVKRDKLTVPPPLNEGEALAARVLEVGPVNCKFLGPVILEIPHFASLRNREREIIVLRSDNGEKWTEHTGPTTDEAVREILGDLVETEGLETIEELTSRRITRIITNDFPRFFALITRLRQEANFIDEQGGSLTSTIIPSCQAHIPEKALQKRIRVSLHVLPISSQIIQRSYGTRVNVSPVVTVEPRRRKFHKPITLTIPLPVKPTKQGQSKDSQQQHGNAYTSDSQTLRLLCSITGGTHAAQFDDITGHTPLTFSNDCATFTTTVSARFWLIDAQGVPDVIKLAHDIYREVTSVPYMSRFVVFAKRNDPNESLARIFCITDDKENKTLEMQEHFIEIAKSKEVEVVNGNTIYLDLQSNNLQTITKSNEQLTFAFRAFRENRLPSVIRIRDQQQEPSGRLIFSKDNGKLISLQRTSSLTMTNGHLPSNNIVDPQTLQAICNLNIVLPPYDKDAIGNEERLRTLHSVEREPRSESWRSDDMYRKGEIRLTDISKLLGTEWPALAAELELTEEEVTKLMDEYGQNAALHMLRYWLKSRGTEATGNCLQQALRKIGKENIVQNCVFNIEWVTDAAEKEVAKARLTSRGGSVEGSTTGARRLDEGFESDEEFERRRYGRSNLIIDDGNHSRTIIKTITFEETAEDELGENMTDKISSQQNQIPQFKQLEPLKMIKRVISKDFIPSSSSTSSADTIINTRIPEKRLGERDGPLHFVDSSKAPTPASRYGGYYSSFQPYNKSGSITPLSCYSHPFEMMHLESLRDKLNRLTRDKGDHDDSSLKRRSTDIGEGRITPIPSEYPKKKPAKQDEFNIVHIVKETTPGISDHEISSRPVPPVMDTIVQQTFVSPVKLDFSKLDEDLLQKQQQQQHEEPIITSTVTEQLAEQTAQLLDDIPPTRAVTSQSAPTAVGERLSKSKIIPDQARALAHALKHAVVKPLKKSMMTKKKSVDINSNDQQILHTSISNRPSVVNENSDNLLTETSIDSIESLTPTTLTPPPAKPPRHSDESGSSSSTEISSPPAKPPRHFSSYTHQHQHHHHHHHSTNTDHTLIQQTDDVVKKVLNLVDTFGIISENDNDMNILRQTPPPPIYVQQPSCTNESDNQISTVETFKVEPIRITLNTHSPIITKALDEPLTIISSSSSSTIPRPSSSSSINEIVSEQNSAPIEIKQLAAHLTDNIFQQVEKQFEENQKILTNISIKKQDSFDKVSTQPQTIVTSHVPSVHSTYRPLMFVTPDSELNTRKNSSPLVDIVTIKTTPKITTSVTVISPPQPEVTSTTTNISSDDDEQLNSTSTLMPNSSIASDRSKFLQNSSKESSVDSNDTNPYDNPIPQLPNTGSATPARSLLSDYDNLHGSYGSLNDDTPHPFPSVPAQPLTSPETAQPPLSATNASSMSTIYESADNSQDTSTGTYVTAESTLMRDDTSNSTTSTRRINSDISDEDLVESYDVETPVLTSRNPFDSSRDNLESSISSIEQPSTTSNKEAILTGKGEESPSSSPKASSLLITSTSTSPSTNFPPIFSSSSSHMITKTESNLSSPMSNKSSTLPFQQATINEDKPILKKQRDLDVGLQSPVHHQRRLPLPTNLTFEQNITNLIEKESPLLQSELLTAEHELSVLRSRLAVNEGVTAVTGSILESLKGQFERRDKVDIATSPLDIYKHSLFYQSLSSQTSPMIETLPDIPESVEIHYDAQTVRSPYLLVKTKNTFWIAQPIATAEAQTHLQKFSSPVMKRATVKLPKTFDQKFLSDSDNEDEQITTTKLIKQQSFDEEKPLTIENVERLEKGHIQKFIKNNENNWSTEVLAPSVADESTNLQQQQQSDSTVNNNQISPEDERSFPDLKEQISEMKTIRSSSTIQIEDQMEQFDDKIDEIYSIIDYLKNNKLTSTNFNNIQTKIHDLKLIMSDVQLNKTDELRIEYELDELENLYRTINENLNNNNIHQKEEDYSLIELFEQNVNELRRIINDIKSTSLQTNLTSNDLQIINENIHQQESKLLAEHDWTPEQMAEYFQRSPDGELLTSSRPLHSHLIPEDPVITREVFFEGDKSSHQEKKSSITHVTHLIPEDARISAENFYEGDINRSLFQKETISHEPPPPPLIPESPLVSSDVFYEGDPQRSMFIERPSLSHTESTAESSSSINNLRDIMSDLMLAASWSKKPTIIDEQTPKDTEEILAESFITTEQNYPTSSLCEILHEIENFPLTSNKRLSHPIVQIEERDTISPFSTASPTIIHRNILTRQETDRWAQDELLTSEEQNTDDWTNSSNQRKEIYGEQYRPERKFSDELSETTKQQLITDDIGSKQMDETVQQRDEDEQYHIERTWSTDKIFEPPVNALDEVIIQSSYDNKHEEEDQHSNQFYIQAPQQVETDQYQLQQRLITDESIMKPSDKTEDEHKLERQDSAEEINLQSQYENEHEEVEEQYQPERKLSTDQAILETSQRIESDQSEPSSPSQEQLPVGLTHQIQEEKSDAEEESKSPRKLSTEQIVPEPSQLSGHQVMIESSPIIEHKDYDYEQYSGDKQTVIKSDEDVEEEHKLEQSFTSEKSDVRSQQLSEHEEDDQPQRKLSSTRISNASIPVSEHEEDKEQYQSEPSSPLHEQLSTGLTHQVREENSDTEEESKSPRKLSTDHEEQHYPLERKLSVDEIVTESSPVMEHRISSRTASIDEKHQIERTPSSGKISIASLPASEREEQELEEHEDHTTQRPSNIDREDEEVLDYNQQKIITETQPHVEIQERKLSTDQVAIKTSPTTEHQAFQDEHFSTYKETVIPSDDEIHEEHQLEKSFTSEKSEVQSPRIRENEDSRQAFERIISSEEAFVEQKPDEDRKFSSGKISIASLPLTEHEEHETQQHTHEDEHEQRPGSRAISTTSHEETEPEDTHKLTPKPSIGQLSTHSAQLSEHEVEEEIRSTPERKLSTGRVSTESSPTVEYRDYQHGHLPTHEETLVRSHEEIEKETPEKEEEHVFEQSFVSDKSNVESSQVSEHEDEQHQIISSKPASVVQTPEQERRLSSSQRKRRLSSSQRSTASLPLSEHEHGEHKLAQSYGSGKIDLESPEFNEHEVKHDFERRLSSGQVSTASLPLTKREEHETQQHPKEDDHEPQPSSRTTSTTSHEEIEPEDKHKLTPKSSIGQLSTHSAQLSEHEVEETRSTPERKTSIGRLSTESSPTVEHKDYEHEQLPSHTDTSAKSDEETEEEEHPLQQSFVSDKSNVESSHVSEHGDEEHHIISSKPASIVQTPEQERRFSSGKVSVASLPLIQHEVDHQRHHDADHFQRQPSSSAISVTSHEEIEPEHVEKLTPKSSIGKLSTESLQYSEHEDEEHHIISSKPASIAQTPDHERRLSSSQRSIASLPISEHEDHEVDHRQHHHADQFQRQPSSSAISVTSHEDIESEHVEKVTPQFSEHEDEEVHHSPERKVSIDEVLAKSSPTVEHKDYQHEQLSTQKDSAARSDEEIEEEEHELQQSFVSEKSNVESTHMSEHEDEEHHIIRSKPDSVVQTPDNERRFSSGKISTASLPLSEHEDEEARYSPERKLSTGRVSVESSPTVEHTDYQHEHLPTHQDTSAKSDDEIEEEEHDHEPLERSIQSRMDSFHDVSEDKEDVKVQYDFEQKLSKDQTHVESPSEAVDQLERKRSVDSVVSEPHRDSEHEEEQYEHNKEEKPAVEDEFQLERKLSSEKLVKESEEFSEDEHKLEPQLSSGKVSSISPRTSERDEDEDHYQRQISADQVSTQSSHKTEEERFHERDDDDDVIIETSQETEEDKTKQDDEVKSKQKLSNVKFMVSSAPSSEEEEKESEKGDEETEQQYHFQHDEQNKAQHKTTSESSDENQEDSFKRRISTGDIPVQSSHESEHEDEEDLHAKESITTSHLSDKEEQYQSEHKQRSETEENDNQYQDDFDTEEPYVPDENEQDQHSRFSTSDKASIGSDRQIEEEKPERKLSSNQVVIKSSHESEHEEEEDDKHQKESISSTHQSDEEEQYHDEHKLERQSSVDKSEQKQDAKNIEYERLISAGQVALSFPQQSEEDQYEQSSITEENERELSDDGFVNLESSSVHEQTKRSQEWTHSSFQRDEIYGDKYRPAKYALEPPDLTDIQHTSDSNELEPPVISHIQRSSIISRTIPSYQDEEELEHSDETDFRPTHLDISVPDETEDTSLLSNENNQYEKVLIETSNSFVNQILNDAVNETIEHEKNYSLYQTATGIVTDVMDNIYTKYDDEILSSQREEATSADVSISDLTDWSSLVRNTPDLTIQEQPLTISSNEIELNKEEYLTSDDEEKDKLPSHITDEPYLSGTDINKSKSTHEIHDLVQDLQTFEREINDNVDVIRSSSPSSSSSQSDNDEIHHYDLELQEKIATPFNNEATNLISELQTIEEKFDHLQHEENLPTTTDVDTLSRSINQYRRESISASDDYSHHIERRPSSPPTSPLRKEQFVHITCSSMNDVDQVQQQLQNEHEETQVLQDMIDTIIKQAQEHIQSNSLNVPQLKRKSIPTILVDERRVPYIQSSATSISDELDLSHEDSTGDRSTELAAQLDYLRRMSRYEHLMDEQHHIETVSLDNNQTIDTDAISQTNLANNRSTGVDDEELLSSNYLTITRDEEQQSPSSDEHEEEDEDKEKKKKRKSTPDDDHKSLSEHHDSDDDDDNDDHKGDKPLISTNIQETIQSEPTQQSTPTDSNEKQTQQQEQKQQEMEMSRDSISELMLMSQDSLKHQRSFDSLDSDQEIKLLSSNTSQIQSNEIDDFLTTEHQSEPTPSRMMTNYVDDTSNNNIKSTNEQYPLISNEIDIGQLPVIHARRTASENSLFSTSSSSLHMYDGHSLSTSCLMDKDDLTPSNEYIDYQQQMLYDDSQKNQQIYRETTRTDDDDNNNNNDDMNNINVSTSPSTSSVGFFDRVKAFVTKPVEIVQEAMENRRKQRSTSSLNSNTDTNEKQSLDNEHEQKFLSSSEQHFHSVYDLHDEDQNQLVHSPELYNMNNLSDKTFLPHLHVQNRTQSESALTIDNTKRGSLVTTSNDISEEYLPAISKDNSLEFMYEQQHRLSTPYDDVMEKESSPEHSDSYNLPTTAFLDTFEPTSSSQRPLALSVPGQQSRQIDETMTEEEFDILTTDYVNQVLYDVVAKMGGDQDDSSHSNKSDKLSDNDTSSDDEDEDEQKQNQIPTDTSSFGFTDRYSADESSNTREHTDDEDHSARSSTTATPTKNLRHSHTDTEILNIEKSSNISIPTTIQYGSPSDTGTFHSAISPSSGADYIDVHSTLSTVDGDDKSNLQPPTQSNSSQYLTANDETPNFLTSDDNEYAEESGTINYSYNDSSSDEKFSNENRSNKKYSGEGEESSSGNQDDIQRRKRSNEQRESINNNNNTTDNLSTKTVSFKLDLNDNALHSPRSSTSIGFNINREESVDSPIDDSNEKNLIKNLQEEILRTNLETLKNDLELPDNQIYSSSIVPQLTTTTTTNKTIYYSDYDAGSESDRDSTLVDSLKSTIQTELNDIYNEKESLIDKIKLKFERSLDRLIEKTLSGDDDTNKSDLISPFTDTSLNRSLPASEHTPTTMMHAHSEQTLQACPDELDYGTLQRFSSDSCIIIRVPEQYTPSSTLFFDQLKNEQLDQKIKSNQTTSAFSFYSKQEHQQQQQQQPQPSSSPIEMLTATTTENDTLDNISPINRYTPRSLDDSSLDFGERDMTDMSDEFVLVKNISPSINTTKEVKRDTPSNSSSSSSDKHESPDLIDILQHQCDYPPLDTGFDLRSGTTLETVYESPELRNDDTKSVGSVLSLTTADILRPFSTEYNSSNTPNTDDSLMEFERIEMELLRNSSLGNVNDVSREIRSSVDSLIQQNENNTNKVESFIEKHFPSIDNDVQNVLNDILDMTGDLTHSISSQSDATTVIERSQHHSIDDDFVQVTHEDIENQEKNRFSSDDDLLHNQTTLSSHDKRRLSAPIHDQSTRRIKTPSSSSSSSSSFSSTSRSVIYSQQHSQPQQRILQAETDLSSFRQQQQTQSATDLPFLPPFVNTNPTRTKKHSSSVSTTPSHSHVELSSGNSKKKTHSHPGSLGGNQIPPQSSLNKEGMSSSQLTSMSSHSSSSSHHSDDCYCTDPTTTSHQH</sequence>
<feature type="compositionally biased region" description="Basic and acidic residues" evidence="11">
    <location>
        <begin position="6847"/>
        <end position="6857"/>
    </location>
</feature>
<dbReference type="SMART" id="SM00248">
    <property type="entry name" value="ANK"/>
    <property type="match status" value="23"/>
</dbReference>
<feature type="region of interest" description="Disordered" evidence="11">
    <location>
        <begin position="1931"/>
        <end position="1998"/>
    </location>
</feature>
<feature type="compositionally biased region" description="Polar residues" evidence="11">
    <location>
        <begin position="4409"/>
        <end position="4422"/>
    </location>
</feature>
<feature type="compositionally biased region" description="Polar residues" evidence="11">
    <location>
        <begin position="3938"/>
        <end position="3951"/>
    </location>
</feature>
<evidence type="ECO:0000256" key="8">
    <source>
        <dbReference type="ARBA" id="ARBA00023212"/>
    </source>
</evidence>
<feature type="region of interest" description="Disordered" evidence="11">
    <location>
        <begin position="2757"/>
        <end position="2784"/>
    </location>
</feature>
<feature type="compositionally biased region" description="Basic and acidic residues" evidence="11">
    <location>
        <begin position="3327"/>
        <end position="3350"/>
    </location>
</feature>
<feature type="region of interest" description="Disordered" evidence="11">
    <location>
        <begin position="1720"/>
        <end position="1755"/>
    </location>
</feature>
<feature type="compositionally biased region" description="Basic and acidic residues" evidence="11">
    <location>
        <begin position="3481"/>
        <end position="3496"/>
    </location>
</feature>
<evidence type="ECO:0000259" key="13">
    <source>
        <dbReference type="PROSITE" id="PS51145"/>
    </source>
</evidence>
<dbReference type="Pfam" id="PF17809">
    <property type="entry name" value="UPA_2"/>
    <property type="match status" value="1"/>
</dbReference>
<feature type="compositionally biased region" description="Polar residues" evidence="11">
    <location>
        <begin position="2758"/>
        <end position="2779"/>
    </location>
</feature>
<feature type="region of interest" description="Disordered" evidence="11">
    <location>
        <begin position="5540"/>
        <end position="5641"/>
    </location>
</feature>
<feature type="region of interest" description="Disordered" evidence="11">
    <location>
        <begin position="6847"/>
        <end position="7036"/>
    </location>
</feature>
<feature type="repeat" description="ANK" evidence="9">
    <location>
        <begin position="266"/>
        <end position="298"/>
    </location>
</feature>
<feature type="compositionally biased region" description="Low complexity" evidence="11">
    <location>
        <begin position="6565"/>
        <end position="6578"/>
    </location>
</feature>
<feature type="region of interest" description="Disordered" evidence="11">
    <location>
        <begin position="2213"/>
        <end position="2386"/>
    </location>
</feature>
<evidence type="ECO:0000256" key="2">
    <source>
        <dbReference type="ARBA" id="ARBA00004370"/>
    </source>
</evidence>
<dbReference type="Pfam" id="PF00023">
    <property type="entry name" value="Ank"/>
    <property type="match status" value="3"/>
</dbReference>
<feature type="repeat" description="ANK" evidence="9">
    <location>
        <begin position="333"/>
        <end position="365"/>
    </location>
</feature>
<feature type="compositionally biased region" description="Basic residues" evidence="11">
    <location>
        <begin position="1983"/>
        <end position="1993"/>
    </location>
</feature>
<feature type="compositionally biased region" description="Polar residues" evidence="11">
    <location>
        <begin position="4319"/>
        <end position="4331"/>
    </location>
</feature>
<keyword evidence="4" id="KW-0597">Phosphoprotein</keyword>
<feature type="region of interest" description="Disordered" evidence="11">
    <location>
        <begin position="1157"/>
        <end position="1178"/>
    </location>
</feature>
<feature type="repeat" description="ANK" evidence="9">
    <location>
        <begin position="597"/>
        <end position="629"/>
    </location>
</feature>
<proteinExistence type="predicted"/>
<feature type="repeat" description="ANK" evidence="9">
    <location>
        <begin position="38"/>
        <end position="70"/>
    </location>
</feature>
<feature type="region of interest" description="Disordered" evidence="11">
    <location>
        <begin position="6010"/>
        <end position="6035"/>
    </location>
</feature>
<feature type="compositionally biased region" description="Basic and acidic residues" evidence="11">
    <location>
        <begin position="3601"/>
        <end position="3619"/>
    </location>
</feature>
<keyword evidence="5" id="KW-0677">Repeat</keyword>
<gene>
    <name evidence="14" type="ORF">QVE165_LOCUS28817</name>
</gene>
<evidence type="ECO:0000259" key="12">
    <source>
        <dbReference type="PROSITE" id="PS50017"/>
    </source>
</evidence>
<dbReference type="InterPro" id="IPR002110">
    <property type="entry name" value="Ankyrin_rpt"/>
</dbReference>
<feature type="compositionally biased region" description="Basic and acidic residues" evidence="11">
    <location>
        <begin position="4814"/>
        <end position="4831"/>
    </location>
</feature>
<feature type="domain" description="Death" evidence="12">
    <location>
        <begin position="1439"/>
        <end position="1514"/>
    </location>
</feature>
<feature type="repeat" description="ANK" evidence="9">
    <location>
        <begin position="299"/>
        <end position="320"/>
    </location>
</feature>
<feature type="repeat" description="ANK" evidence="9">
    <location>
        <begin position="71"/>
        <end position="103"/>
    </location>
</feature>
<feature type="region of interest" description="Disordered" evidence="11">
    <location>
        <begin position="6637"/>
        <end position="6659"/>
    </location>
</feature>